<keyword evidence="1" id="KW-1133">Transmembrane helix</keyword>
<name>A0A518E2C6_9BACT</name>
<keyword evidence="3" id="KW-1185">Reference proteome</keyword>
<keyword evidence="1" id="KW-0472">Membrane</keyword>
<reference evidence="2 3" key="1">
    <citation type="submission" date="2019-02" db="EMBL/GenBank/DDBJ databases">
        <title>Deep-cultivation of Planctomycetes and their phenomic and genomic characterization uncovers novel biology.</title>
        <authorList>
            <person name="Wiegand S."/>
            <person name="Jogler M."/>
            <person name="Boedeker C."/>
            <person name="Pinto D."/>
            <person name="Vollmers J."/>
            <person name="Rivas-Marin E."/>
            <person name="Kohn T."/>
            <person name="Peeters S.H."/>
            <person name="Heuer A."/>
            <person name="Rast P."/>
            <person name="Oberbeckmann S."/>
            <person name="Bunk B."/>
            <person name="Jeske O."/>
            <person name="Meyerdierks A."/>
            <person name="Storesund J.E."/>
            <person name="Kallscheuer N."/>
            <person name="Luecker S."/>
            <person name="Lage O.M."/>
            <person name="Pohl T."/>
            <person name="Merkel B.J."/>
            <person name="Hornburger P."/>
            <person name="Mueller R.-W."/>
            <person name="Bruemmer F."/>
            <person name="Labrenz M."/>
            <person name="Spormann A.M."/>
            <person name="Op den Camp H."/>
            <person name="Overmann J."/>
            <person name="Amann R."/>
            <person name="Jetten M.S.M."/>
            <person name="Mascher T."/>
            <person name="Medema M.H."/>
            <person name="Devos D.P."/>
            <person name="Kaster A.-K."/>
            <person name="Ovreas L."/>
            <person name="Rohde M."/>
            <person name="Galperin M.Y."/>
            <person name="Jogler C."/>
        </authorList>
    </citation>
    <scope>NUCLEOTIDE SEQUENCE [LARGE SCALE GENOMIC DNA]</scope>
    <source>
        <strain evidence="2 3">Pla85_3_4</strain>
    </source>
</reference>
<accession>A0A518E2C6</accession>
<feature type="transmembrane region" description="Helical" evidence="1">
    <location>
        <begin position="35"/>
        <end position="54"/>
    </location>
</feature>
<proteinExistence type="predicted"/>
<dbReference type="Proteomes" id="UP000317648">
    <property type="component" value="Chromosome"/>
</dbReference>
<evidence type="ECO:0000313" key="3">
    <source>
        <dbReference type="Proteomes" id="UP000317648"/>
    </source>
</evidence>
<gene>
    <name evidence="2" type="ORF">Pla8534_61020</name>
</gene>
<sequence length="79" mass="8231">MGRQFAGVLGLTACCVVITRGLINGASPEATIPPALIVLFLFAGIGWIVGRIAASAVDESVRTQANAELEAYQQQQGDD</sequence>
<protein>
    <submittedName>
        <fullName evidence="2">Uncharacterized protein</fullName>
    </submittedName>
</protein>
<dbReference type="AlphaFoldDB" id="A0A518E2C6"/>
<organism evidence="2 3">
    <name type="scientific">Lignipirellula cremea</name>
    <dbReference type="NCBI Taxonomy" id="2528010"/>
    <lineage>
        <taxon>Bacteria</taxon>
        <taxon>Pseudomonadati</taxon>
        <taxon>Planctomycetota</taxon>
        <taxon>Planctomycetia</taxon>
        <taxon>Pirellulales</taxon>
        <taxon>Pirellulaceae</taxon>
        <taxon>Lignipirellula</taxon>
    </lineage>
</organism>
<dbReference type="KEGG" id="lcre:Pla8534_61020"/>
<evidence type="ECO:0000256" key="1">
    <source>
        <dbReference type="SAM" id="Phobius"/>
    </source>
</evidence>
<evidence type="ECO:0000313" key="2">
    <source>
        <dbReference type="EMBL" id="QDU98241.1"/>
    </source>
</evidence>
<keyword evidence="1" id="KW-0812">Transmembrane</keyword>
<dbReference type="EMBL" id="CP036433">
    <property type="protein sequence ID" value="QDU98241.1"/>
    <property type="molecule type" value="Genomic_DNA"/>
</dbReference>